<evidence type="ECO:0000313" key="3">
    <source>
        <dbReference type="EMBL" id="KAF8752687.1"/>
    </source>
</evidence>
<dbReference type="InterPro" id="IPR023631">
    <property type="entry name" value="Amidase_dom"/>
</dbReference>
<feature type="signal peptide" evidence="1">
    <location>
        <begin position="1"/>
        <end position="21"/>
    </location>
</feature>
<dbReference type="EMBL" id="JACEFO010000929">
    <property type="protein sequence ID" value="KAF8752687.1"/>
    <property type="molecule type" value="Genomic_DNA"/>
</dbReference>
<feature type="domain" description="Amidase" evidence="2">
    <location>
        <begin position="49"/>
        <end position="438"/>
    </location>
</feature>
<dbReference type="OrthoDB" id="566138at2759"/>
<dbReference type="AlphaFoldDB" id="A0A835FGC9"/>
<evidence type="ECO:0000256" key="1">
    <source>
        <dbReference type="SAM" id="SignalP"/>
    </source>
</evidence>
<name>A0A835FGC9_9POAL</name>
<accession>A0A835FGC9</accession>
<dbReference type="PROSITE" id="PS51257">
    <property type="entry name" value="PROKAR_LIPOPROTEIN"/>
    <property type="match status" value="1"/>
</dbReference>
<dbReference type="PANTHER" id="PTHR42678:SF34">
    <property type="entry name" value="OS04G0183300 PROTEIN"/>
    <property type="match status" value="1"/>
</dbReference>
<dbReference type="Pfam" id="PF01425">
    <property type="entry name" value="Amidase"/>
    <property type="match status" value="1"/>
</dbReference>
<organism evidence="3 4">
    <name type="scientific">Digitaria exilis</name>
    <dbReference type="NCBI Taxonomy" id="1010633"/>
    <lineage>
        <taxon>Eukaryota</taxon>
        <taxon>Viridiplantae</taxon>
        <taxon>Streptophyta</taxon>
        <taxon>Embryophyta</taxon>
        <taxon>Tracheophyta</taxon>
        <taxon>Spermatophyta</taxon>
        <taxon>Magnoliopsida</taxon>
        <taxon>Liliopsida</taxon>
        <taxon>Poales</taxon>
        <taxon>Poaceae</taxon>
        <taxon>PACMAD clade</taxon>
        <taxon>Panicoideae</taxon>
        <taxon>Panicodae</taxon>
        <taxon>Paniceae</taxon>
        <taxon>Anthephorinae</taxon>
        <taxon>Digitaria</taxon>
    </lineage>
</organism>
<dbReference type="InterPro" id="IPR036928">
    <property type="entry name" value="AS_sf"/>
</dbReference>
<dbReference type="Gene3D" id="3.90.1300.10">
    <property type="entry name" value="Amidase signature (AS) domain"/>
    <property type="match status" value="1"/>
</dbReference>
<dbReference type="SUPFAM" id="SSF75304">
    <property type="entry name" value="Amidase signature (AS) enzymes"/>
    <property type="match status" value="1"/>
</dbReference>
<dbReference type="Proteomes" id="UP000636709">
    <property type="component" value="Unassembled WGS sequence"/>
</dbReference>
<comment type="caution">
    <text evidence="3">The sequence shown here is derived from an EMBL/GenBank/DDBJ whole genome shotgun (WGS) entry which is preliminary data.</text>
</comment>
<evidence type="ECO:0000259" key="2">
    <source>
        <dbReference type="Pfam" id="PF01425"/>
    </source>
</evidence>
<proteinExistence type="predicted"/>
<dbReference type="PANTHER" id="PTHR42678">
    <property type="entry name" value="AMIDASE"/>
    <property type="match status" value="1"/>
</dbReference>
<feature type="chain" id="PRO_5032326846" description="Amidase domain-containing protein" evidence="1">
    <location>
        <begin position="22"/>
        <end position="500"/>
    </location>
</feature>
<keyword evidence="1" id="KW-0732">Signal</keyword>
<keyword evidence="4" id="KW-1185">Reference proteome</keyword>
<sequence>MADLRVLLAVAVFALAAGASCSFSFEFEEATIDSIQAGFKNGSLTSTALVHYYLDKITRLNPLLHAVIEVNPDALRQAARADAERSTGHRRGALHGVPVLIKDLIATRDRLNTTAGSLALLGSVLRHAGAVVLGKANLPEWANFRSARSTGGLHGWSARGGQSRDPYVLSANLCGSSTGSSIAAAANMAAATLGTETMDSILCPASLNSVVGIKPTVGLTSRSGVIPFSSRQDTIGPICRTVADAVHVLEAIVGYDALDAAATKSASKYIPKGGYKQFLRIDGLSGKRIGIPNGFFDFANGTVRRIVYTQHVSTMRQHGATVIENLKIENLNGILNITRGGLLTALTAEFKFNLNNYLSNLSYSPVRSLSEIIAFNNAHPTEEKLKEFGQQVLLLSENTTGIGPEEKAIIRQLEELSENGIVKLMTEHHLDAILTPDSDATPLIAYIGLPGIVVPAGYDEQGVPFSISYSGLKGYEPRLIEMAYAFEQATKVRKPPTFKT</sequence>
<reference evidence="3" key="1">
    <citation type="submission" date="2020-07" db="EMBL/GenBank/DDBJ databases">
        <title>Genome sequence and genetic diversity analysis of an under-domesticated orphan crop, white fonio (Digitaria exilis).</title>
        <authorList>
            <person name="Bennetzen J.L."/>
            <person name="Chen S."/>
            <person name="Ma X."/>
            <person name="Wang X."/>
            <person name="Yssel A.E.J."/>
            <person name="Chaluvadi S.R."/>
            <person name="Johnson M."/>
            <person name="Gangashetty P."/>
            <person name="Hamidou F."/>
            <person name="Sanogo M.D."/>
            <person name="Zwaenepoel A."/>
            <person name="Wallace J."/>
            <person name="Van De Peer Y."/>
            <person name="Van Deynze A."/>
        </authorList>
    </citation>
    <scope>NUCLEOTIDE SEQUENCE</scope>
    <source>
        <tissue evidence="3">Leaves</tissue>
    </source>
</reference>
<evidence type="ECO:0000313" key="4">
    <source>
        <dbReference type="Proteomes" id="UP000636709"/>
    </source>
</evidence>
<protein>
    <recommendedName>
        <fullName evidence="2">Amidase domain-containing protein</fullName>
    </recommendedName>
</protein>
<gene>
    <name evidence="3" type="ORF">HU200_011927</name>
</gene>